<dbReference type="OrthoDB" id="5324142at2"/>
<evidence type="ECO:0000313" key="2">
    <source>
        <dbReference type="EMBL" id="OIJ14591.1"/>
    </source>
</evidence>
<name>A0A1S2LQ44_9BACI</name>
<comment type="similarity">
    <text evidence="1">Belongs to the UPF0751 family.</text>
</comment>
<comment type="caution">
    <text evidence="2">The sequence shown here is derived from an EMBL/GenBank/DDBJ whole genome shotgun (WGS) entry which is preliminary data.</text>
</comment>
<organism evidence="2 3">
    <name type="scientific">Anaerobacillus arseniciselenatis</name>
    <dbReference type="NCBI Taxonomy" id="85682"/>
    <lineage>
        <taxon>Bacteria</taxon>
        <taxon>Bacillati</taxon>
        <taxon>Bacillota</taxon>
        <taxon>Bacilli</taxon>
        <taxon>Bacillales</taxon>
        <taxon>Bacillaceae</taxon>
        <taxon>Anaerobacillus</taxon>
    </lineage>
</organism>
<evidence type="ECO:0000256" key="1">
    <source>
        <dbReference type="ARBA" id="ARBA00007189"/>
    </source>
</evidence>
<dbReference type="PIRSF" id="PIRSF020408">
    <property type="entry name" value="UCP020408"/>
    <property type="match status" value="1"/>
</dbReference>
<sequence length="109" mass="12194">MKSLLIVGADNLGNIPGKLEELGINEIIHINGRKVRQVKRDIPEGIDSVLVLTDFINHNLAKVVKKKAQEALVPIYYAKRSWCSIHQALSKCETLCPHHAQCVKMKKAN</sequence>
<dbReference type="AlphaFoldDB" id="A0A1S2LQ44"/>
<evidence type="ECO:0000313" key="3">
    <source>
        <dbReference type="Proteomes" id="UP000180098"/>
    </source>
</evidence>
<protein>
    <submittedName>
        <fullName evidence="2">Dihydroorotate dehydrogenase</fullName>
    </submittedName>
</protein>
<dbReference type="EMBL" id="MLQQ01000005">
    <property type="protein sequence ID" value="OIJ14591.1"/>
    <property type="molecule type" value="Genomic_DNA"/>
</dbReference>
<gene>
    <name evidence="2" type="ORF">BKP35_05960</name>
</gene>
<dbReference type="Pfam" id="PF10087">
    <property type="entry name" value="DUF2325"/>
    <property type="match status" value="1"/>
</dbReference>
<accession>A0A1S2LQ44</accession>
<dbReference type="RefSeq" id="WP_071312472.1">
    <property type="nucleotide sequence ID" value="NZ_MLQQ01000005.1"/>
</dbReference>
<dbReference type="InterPro" id="IPR016772">
    <property type="entry name" value="UCP020408"/>
</dbReference>
<reference evidence="2 3" key="1">
    <citation type="submission" date="2016-10" db="EMBL/GenBank/DDBJ databases">
        <title>Draft genome sequences of four alkaliphilic bacteria belonging to the Anaerobacillus genus.</title>
        <authorList>
            <person name="Bassil N.M."/>
            <person name="Lloyd J.R."/>
        </authorList>
    </citation>
    <scope>NUCLEOTIDE SEQUENCE [LARGE SCALE GENOMIC DNA]</scope>
    <source>
        <strain evidence="2 3">DSM 15340</strain>
    </source>
</reference>
<keyword evidence="3" id="KW-1185">Reference proteome</keyword>
<proteinExistence type="inferred from homology"/>
<dbReference type="Proteomes" id="UP000180098">
    <property type="component" value="Unassembled WGS sequence"/>
</dbReference>